<dbReference type="STRING" id="354355.SAMN05660816_05884"/>
<keyword evidence="2" id="KW-1185">Reference proteome</keyword>
<reference evidence="2" key="1">
    <citation type="submission" date="2016-04" db="EMBL/GenBank/DDBJ databases">
        <authorList>
            <person name="Chen L."/>
            <person name="Zhuang W."/>
            <person name="Wang G."/>
        </authorList>
    </citation>
    <scope>NUCLEOTIDE SEQUENCE [LARGE SCALE GENOMIC DNA]</scope>
    <source>
        <strain evidence="2">17621</strain>
    </source>
</reference>
<name>A0A1V9EBE5_9BACT</name>
<dbReference type="EMBL" id="LVXG01000045">
    <property type="protein sequence ID" value="OQP43448.1"/>
    <property type="molecule type" value="Genomic_DNA"/>
</dbReference>
<proteinExistence type="predicted"/>
<sequence length="327" mass="37948">MANNKWKDYLLKSGLPLEYEVLDFLDSKKCISSFEYSYLRPDENLIENEFSFDIDSSYIKDHHFFKLLIECKYRDSSTNWLFLPGEYGGPSELSHTAFLHPCDHFTKTTKFPYRHPELPPIAKPCLKGIELTSDGQNPKTITQAVNQLSYAMAEMIVDDMVHQIEELLATSEVIFYNVPIIVTTANLFRIKENTTIEKIKETENLLDIATKEDCLVLQTKIGKDLQRHNRKLFSEFINERGEEILNKKLKSFNDDIGFVCEVISSNYCPESILVIQHTPDNKAFEKLFELFDDVVSPSKPTHKYLNDEMQRLKELLGKVDKLKPKMK</sequence>
<comment type="caution">
    <text evidence="1">The sequence shown here is derived from an EMBL/GenBank/DDBJ whole genome shotgun (WGS) entry which is preliminary data.</text>
</comment>
<organism evidence="1 2">
    <name type="scientific">Niastella yeongjuensis</name>
    <dbReference type="NCBI Taxonomy" id="354355"/>
    <lineage>
        <taxon>Bacteria</taxon>
        <taxon>Pseudomonadati</taxon>
        <taxon>Bacteroidota</taxon>
        <taxon>Chitinophagia</taxon>
        <taxon>Chitinophagales</taxon>
        <taxon>Chitinophagaceae</taxon>
        <taxon>Niastella</taxon>
    </lineage>
</organism>
<accession>A0A1V9EBE5</accession>
<protein>
    <submittedName>
        <fullName evidence="1">Uncharacterized protein</fullName>
    </submittedName>
</protein>
<evidence type="ECO:0000313" key="1">
    <source>
        <dbReference type="EMBL" id="OQP43448.1"/>
    </source>
</evidence>
<dbReference type="AlphaFoldDB" id="A0A1V9EBE5"/>
<dbReference type="RefSeq" id="WP_081203096.1">
    <property type="nucleotide sequence ID" value="NZ_FOCZ01000016.1"/>
</dbReference>
<evidence type="ECO:0000313" key="2">
    <source>
        <dbReference type="Proteomes" id="UP000192610"/>
    </source>
</evidence>
<dbReference type="OrthoDB" id="9089108at2"/>
<dbReference type="Proteomes" id="UP000192610">
    <property type="component" value="Unassembled WGS sequence"/>
</dbReference>
<gene>
    <name evidence="1" type="ORF">A4H97_11075</name>
</gene>